<dbReference type="GO" id="GO:0016020">
    <property type="term" value="C:membrane"/>
    <property type="evidence" value="ECO:0007669"/>
    <property type="project" value="UniProtKB-SubCell"/>
</dbReference>
<dbReference type="GO" id="GO:0072657">
    <property type="term" value="P:protein localization to membrane"/>
    <property type="evidence" value="ECO:0007669"/>
    <property type="project" value="TreeGrafter"/>
</dbReference>
<protein>
    <recommendedName>
        <fullName evidence="7">Transmembrane 9 superfamily member</fullName>
    </recommendedName>
</protein>
<keyword evidence="3 8" id="KW-0812">Transmembrane</keyword>
<evidence type="ECO:0000256" key="2">
    <source>
        <dbReference type="ARBA" id="ARBA00005227"/>
    </source>
</evidence>
<sequence>MNCFKFYCLVLFGLSAWIPCCVPFYISFHTPTSFCEPGQYLSSNSTCVSNIELFTNRLDSVESLIPYDYSSFDFCAPGNGSKSPKENLGQVLIGDRIKPLYNITFKQDVRCKTLCSKTYRSDNVEAMKKLKFLRNGIALNYQNNWIIDNDPVTWCYPRVADETRPYCSRRFPIGCHVSEDGRVSDGCLTSTKFNESGMYYVFNHIDIEVKYHDGRGEDWGGFRLMSVTVKPRRWFVLKHVTYVRLLSLSLPRDQRLWVIIVGTVVKFNKQHAIKCQNEASKTTCFV</sequence>
<dbReference type="Pfam" id="PF02990">
    <property type="entry name" value="EMP70"/>
    <property type="match status" value="1"/>
</dbReference>
<comment type="similarity">
    <text evidence="2 7">Belongs to the nonaspanin (TM9SF) (TC 9.A.2) family.</text>
</comment>
<dbReference type="EMBL" id="MU826834">
    <property type="protein sequence ID" value="KAJ7372818.1"/>
    <property type="molecule type" value="Genomic_DNA"/>
</dbReference>
<accession>A0A9W9Z330</accession>
<dbReference type="PANTHER" id="PTHR10766:SF176">
    <property type="entry name" value="TRANSMEMBRANE 9 SUPERFAMILY MEMBER"/>
    <property type="match status" value="1"/>
</dbReference>
<evidence type="ECO:0000256" key="3">
    <source>
        <dbReference type="ARBA" id="ARBA00022692"/>
    </source>
</evidence>
<dbReference type="OrthoDB" id="6017701at2759"/>
<dbReference type="AlphaFoldDB" id="A0A9W9Z330"/>
<dbReference type="InterPro" id="IPR004240">
    <property type="entry name" value="EMP70"/>
</dbReference>
<dbReference type="Proteomes" id="UP001163046">
    <property type="component" value="Unassembled WGS sequence"/>
</dbReference>
<dbReference type="PANTHER" id="PTHR10766">
    <property type="entry name" value="TRANSMEMBRANE 9 SUPERFAMILY PROTEIN"/>
    <property type="match status" value="1"/>
</dbReference>
<proteinExistence type="inferred from homology"/>
<name>A0A9W9Z330_9CNID</name>
<gene>
    <name evidence="8" type="primary">TM9SF2_1</name>
    <name evidence="8" type="ORF">OS493_016738</name>
</gene>
<reference evidence="8" key="1">
    <citation type="submission" date="2023-01" db="EMBL/GenBank/DDBJ databases">
        <title>Genome assembly of the deep-sea coral Lophelia pertusa.</title>
        <authorList>
            <person name="Herrera S."/>
            <person name="Cordes E."/>
        </authorList>
    </citation>
    <scope>NUCLEOTIDE SEQUENCE</scope>
    <source>
        <strain evidence="8">USNM1676648</strain>
        <tissue evidence="8">Polyp</tissue>
    </source>
</reference>
<feature type="signal peptide" evidence="7">
    <location>
        <begin position="1"/>
        <end position="23"/>
    </location>
</feature>
<feature type="chain" id="PRO_5041013026" description="Transmembrane 9 superfamily member" evidence="7">
    <location>
        <begin position="24"/>
        <end position="286"/>
    </location>
</feature>
<evidence type="ECO:0000256" key="4">
    <source>
        <dbReference type="ARBA" id="ARBA00022729"/>
    </source>
</evidence>
<keyword evidence="4 7" id="KW-0732">Signal</keyword>
<evidence type="ECO:0000313" key="8">
    <source>
        <dbReference type="EMBL" id="KAJ7372818.1"/>
    </source>
</evidence>
<evidence type="ECO:0000256" key="7">
    <source>
        <dbReference type="RuleBase" id="RU363079"/>
    </source>
</evidence>
<organism evidence="8 9">
    <name type="scientific">Desmophyllum pertusum</name>
    <dbReference type="NCBI Taxonomy" id="174260"/>
    <lineage>
        <taxon>Eukaryota</taxon>
        <taxon>Metazoa</taxon>
        <taxon>Cnidaria</taxon>
        <taxon>Anthozoa</taxon>
        <taxon>Hexacorallia</taxon>
        <taxon>Scleractinia</taxon>
        <taxon>Caryophylliina</taxon>
        <taxon>Caryophylliidae</taxon>
        <taxon>Desmophyllum</taxon>
    </lineage>
</organism>
<comment type="subcellular location">
    <subcellularLocation>
        <location evidence="1">Membrane</location>
        <topology evidence="1">Multi-pass membrane protein</topology>
    </subcellularLocation>
</comment>
<evidence type="ECO:0000256" key="1">
    <source>
        <dbReference type="ARBA" id="ARBA00004141"/>
    </source>
</evidence>
<evidence type="ECO:0000256" key="5">
    <source>
        <dbReference type="ARBA" id="ARBA00022989"/>
    </source>
</evidence>
<keyword evidence="6" id="KW-0472">Membrane</keyword>
<comment type="caution">
    <text evidence="8">The sequence shown here is derived from an EMBL/GenBank/DDBJ whole genome shotgun (WGS) entry which is preliminary data.</text>
</comment>
<keyword evidence="9" id="KW-1185">Reference proteome</keyword>
<evidence type="ECO:0000313" key="9">
    <source>
        <dbReference type="Proteomes" id="UP001163046"/>
    </source>
</evidence>
<evidence type="ECO:0000256" key="6">
    <source>
        <dbReference type="ARBA" id="ARBA00023136"/>
    </source>
</evidence>
<keyword evidence="5" id="KW-1133">Transmembrane helix</keyword>